<sequence length="62" mass="7658">MQDELKSEYHLYFYDHPEFVDILKDFLQCILIDKPDDVLNYAADYFTTFSRRQLLPPRYHRL</sequence>
<dbReference type="Gene3D" id="1.20.890.10">
    <property type="entry name" value="cAMP-dependent protein kinase regulatory subunit, dimerization-anchoring domain"/>
    <property type="match status" value="1"/>
</dbReference>
<organism evidence="3">
    <name type="scientific">Schistocephalus solidus</name>
    <name type="common">Tapeworm</name>
    <dbReference type="NCBI Taxonomy" id="70667"/>
    <lineage>
        <taxon>Eukaryota</taxon>
        <taxon>Metazoa</taxon>
        <taxon>Spiralia</taxon>
        <taxon>Lophotrochozoa</taxon>
        <taxon>Platyhelminthes</taxon>
        <taxon>Cestoda</taxon>
        <taxon>Eucestoda</taxon>
        <taxon>Diphyllobothriidea</taxon>
        <taxon>Diphyllobothriidae</taxon>
        <taxon>Schistocephalus</taxon>
    </lineage>
</organism>
<reference evidence="3" key="1">
    <citation type="submission" date="2016-06" db="UniProtKB">
        <authorList>
            <consortium name="WormBaseParasite"/>
        </authorList>
    </citation>
    <scope>IDENTIFICATION</scope>
</reference>
<evidence type="ECO:0000313" key="1">
    <source>
        <dbReference type="EMBL" id="VDM05189.1"/>
    </source>
</evidence>
<keyword evidence="2" id="KW-1185">Reference proteome</keyword>
<reference evidence="1 2" key="2">
    <citation type="submission" date="2018-11" db="EMBL/GenBank/DDBJ databases">
        <authorList>
            <consortium name="Pathogen Informatics"/>
        </authorList>
    </citation>
    <scope>NUCLEOTIDE SEQUENCE [LARGE SCALE GENOMIC DNA]</scope>
    <source>
        <strain evidence="1 2">NST_G2</strain>
    </source>
</reference>
<dbReference type="SUPFAM" id="SSF47391">
    <property type="entry name" value="Dimerization-anchoring domain of cAMP-dependent PK regulatory subunit"/>
    <property type="match status" value="1"/>
</dbReference>
<dbReference type="AlphaFoldDB" id="A0A183TQQ5"/>
<proteinExistence type="predicted"/>
<name>A0A183TQQ5_SCHSO</name>
<evidence type="ECO:0000313" key="3">
    <source>
        <dbReference type="WBParaSite" id="SSLN_0001951701-mRNA-1"/>
    </source>
</evidence>
<gene>
    <name evidence="1" type="ORF">SSLN_LOCUS18803</name>
</gene>
<accession>A0A183TQQ5</accession>
<dbReference type="Proteomes" id="UP000275846">
    <property type="component" value="Unassembled WGS sequence"/>
</dbReference>
<dbReference type="STRING" id="70667.A0A183TQQ5"/>
<dbReference type="WBParaSite" id="SSLN_0001951701-mRNA-1">
    <property type="protein sequence ID" value="SSLN_0001951701-mRNA-1"/>
    <property type="gene ID" value="SSLN_0001951701"/>
</dbReference>
<protein>
    <submittedName>
        <fullName evidence="3">RIIa domain-containing protein</fullName>
    </submittedName>
</protein>
<evidence type="ECO:0000313" key="2">
    <source>
        <dbReference type="Proteomes" id="UP000275846"/>
    </source>
</evidence>
<dbReference type="OrthoDB" id="6334211at2759"/>
<dbReference type="EMBL" id="UYSU01045380">
    <property type="protein sequence ID" value="VDM05189.1"/>
    <property type="molecule type" value="Genomic_DNA"/>
</dbReference>